<dbReference type="InterPro" id="IPR000835">
    <property type="entry name" value="HTH_MarR-typ"/>
</dbReference>
<accession>A0A4R5ABM4</accession>
<dbReference type="PROSITE" id="PS50995">
    <property type="entry name" value="HTH_MARR_2"/>
    <property type="match status" value="1"/>
</dbReference>
<dbReference type="SUPFAM" id="SSF46785">
    <property type="entry name" value="Winged helix' DNA-binding domain"/>
    <property type="match status" value="1"/>
</dbReference>
<evidence type="ECO:0000256" key="1">
    <source>
        <dbReference type="ARBA" id="ARBA00023015"/>
    </source>
</evidence>
<evidence type="ECO:0000313" key="5">
    <source>
        <dbReference type="EMBL" id="TDD69768.1"/>
    </source>
</evidence>
<keyword evidence="3" id="KW-0804">Transcription</keyword>
<organism evidence="5 6">
    <name type="scientific">Actinomadura rubrisoli</name>
    <dbReference type="NCBI Taxonomy" id="2530368"/>
    <lineage>
        <taxon>Bacteria</taxon>
        <taxon>Bacillati</taxon>
        <taxon>Actinomycetota</taxon>
        <taxon>Actinomycetes</taxon>
        <taxon>Streptosporangiales</taxon>
        <taxon>Thermomonosporaceae</taxon>
        <taxon>Actinomadura</taxon>
    </lineage>
</organism>
<keyword evidence="1" id="KW-0805">Transcription regulation</keyword>
<evidence type="ECO:0000259" key="4">
    <source>
        <dbReference type="PROSITE" id="PS50995"/>
    </source>
</evidence>
<dbReference type="RefSeq" id="WP_131901850.1">
    <property type="nucleotide sequence ID" value="NZ_SMKU01000316.1"/>
</dbReference>
<dbReference type="Proteomes" id="UP000294513">
    <property type="component" value="Unassembled WGS sequence"/>
</dbReference>
<proteinExistence type="predicted"/>
<comment type="caution">
    <text evidence="5">The sequence shown here is derived from an EMBL/GenBank/DDBJ whole genome shotgun (WGS) entry which is preliminary data.</text>
</comment>
<dbReference type="GO" id="GO:0003677">
    <property type="term" value="F:DNA binding"/>
    <property type="evidence" value="ECO:0007669"/>
    <property type="project" value="UniProtKB-KW"/>
</dbReference>
<gene>
    <name evidence="5" type="ORF">E1298_37235</name>
</gene>
<keyword evidence="6" id="KW-1185">Reference proteome</keyword>
<dbReference type="InterPro" id="IPR036388">
    <property type="entry name" value="WH-like_DNA-bd_sf"/>
</dbReference>
<dbReference type="InterPro" id="IPR039422">
    <property type="entry name" value="MarR/SlyA-like"/>
</dbReference>
<sequence>MEATKTAKRERDLTQLLTLVERRVVSRLSAALTAGDCSIDEWRVLSLLADGRGHAMTEIADYAMLPPPTLTKLIDRMVSSNRVYRRVDDTDRRRVLVFLTPRGREKHTALSAVVDDESNRLAAAVGPEETALLSALLTRIAARLT</sequence>
<dbReference type="PANTHER" id="PTHR33164:SF64">
    <property type="entry name" value="TRANSCRIPTIONAL REGULATOR SLYA"/>
    <property type="match status" value="1"/>
</dbReference>
<dbReference type="EMBL" id="SMKU01000316">
    <property type="protein sequence ID" value="TDD69768.1"/>
    <property type="molecule type" value="Genomic_DNA"/>
</dbReference>
<dbReference type="Pfam" id="PF01047">
    <property type="entry name" value="MarR"/>
    <property type="match status" value="1"/>
</dbReference>
<protein>
    <submittedName>
        <fullName evidence="5">MarR family transcriptional regulator</fullName>
    </submittedName>
</protein>
<dbReference type="GO" id="GO:0003700">
    <property type="term" value="F:DNA-binding transcription factor activity"/>
    <property type="evidence" value="ECO:0007669"/>
    <property type="project" value="InterPro"/>
</dbReference>
<evidence type="ECO:0000256" key="2">
    <source>
        <dbReference type="ARBA" id="ARBA00023125"/>
    </source>
</evidence>
<keyword evidence="2" id="KW-0238">DNA-binding</keyword>
<dbReference type="PANTHER" id="PTHR33164">
    <property type="entry name" value="TRANSCRIPTIONAL REGULATOR, MARR FAMILY"/>
    <property type="match status" value="1"/>
</dbReference>
<evidence type="ECO:0000313" key="6">
    <source>
        <dbReference type="Proteomes" id="UP000294513"/>
    </source>
</evidence>
<reference evidence="5 6" key="1">
    <citation type="submission" date="2019-03" db="EMBL/GenBank/DDBJ databases">
        <title>Draft genome sequences of novel Actinobacteria.</title>
        <authorList>
            <person name="Sahin N."/>
            <person name="Ay H."/>
            <person name="Saygin H."/>
        </authorList>
    </citation>
    <scope>NUCLEOTIDE SEQUENCE [LARGE SCALE GENOMIC DNA]</scope>
    <source>
        <strain evidence="5 6">H3C3</strain>
    </source>
</reference>
<dbReference type="SMART" id="SM00347">
    <property type="entry name" value="HTH_MARR"/>
    <property type="match status" value="1"/>
</dbReference>
<name>A0A4R5ABM4_9ACTN</name>
<dbReference type="InterPro" id="IPR036390">
    <property type="entry name" value="WH_DNA-bd_sf"/>
</dbReference>
<evidence type="ECO:0000256" key="3">
    <source>
        <dbReference type="ARBA" id="ARBA00023163"/>
    </source>
</evidence>
<dbReference type="GO" id="GO:0006950">
    <property type="term" value="P:response to stress"/>
    <property type="evidence" value="ECO:0007669"/>
    <property type="project" value="TreeGrafter"/>
</dbReference>
<feature type="domain" description="HTH marR-type" evidence="4">
    <location>
        <begin position="10"/>
        <end position="142"/>
    </location>
</feature>
<dbReference type="Gene3D" id="1.10.10.10">
    <property type="entry name" value="Winged helix-like DNA-binding domain superfamily/Winged helix DNA-binding domain"/>
    <property type="match status" value="1"/>
</dbReference>
<dbReference type="AlphaFoldDB" id="A0A4R5ABM4"/>
<dbReference type="OrthoDB" id="4629660at2"/>